<dbReference type="EMBL" id="ADBV01016364">
    <property type="protein sequence ID" value="EJW72354.1"/>
    <property type="molecule type" value="Genomic_DNA"/>
</dbReference>
<evidence type="ECO:0000313" key="3">
    <source>
        <dbReference type="Proteomes" id="UP000004810"/>
    </source>
</evidence>
<keyword evidence="1" id="KW-1133">Transmembrane helix</keyword>
<gene>
    <name evidence="2" type="ORF">WUBG_16738</name>
</gene>
<feature type="non-terminal residue" evidence="2">
    <location>
        <position position="1"/>
    </location>
</feature>
<dbReference type="Pfam" id="PF05884">
    <property type="entry name" value="ZYG-11_interact"/>
    <property type="match status" value="1"/>
</dbReference>
<feature type="transmembrane region" description="Helical" evidence="1">
    <location>
        <begin position="71"/>
        <end position="94"/>
    </location>
</feature>
<reference evidence="3" key="1">
    <citation type="submission" date="2012-08" db="EMBL/GenBank/DDBJ databases">
        <title>The Genome Sequence of Wuchereria bancrofti.</title>
        <authorList>
            <person name="Nutman T.B."/>
            <person name="Fink D.L."/>
            <person name="Russ C."/>
            <person name="Young S."/>
            <person name="Zeng Q."/>
            <person name="Koehrsen M."/>
            <person name="Alvarado L."/>
            <person name="Berlin A."/>
            <person name="Chapman S.B."/>
            <person name="Chen Z."/>
            <person name="Freedman E."/>
            <person name="Gellesch M."/>
            <person name="Goldberg J."/>
            <person name="Griggs A."/>
            <person name="Gujja S."/>
            <person name="Heilman E.R."/>
            <person name="Heiman D."/>
            <person name="Hepburn T."/>
            <person name="Howarth C."/>
            <person name="Jen D."/>
            <person name="Larson L."/>
            <person name="Lewis B."/>
            <person name="Mehta T."/>
            <person name="Park D."/>
            <person name="Pearson M."/>
            <person name="Roberts A."/>
            <person name="Saif S."/>
            <person name="Shea T."/>
            <person name="Shenoy N."/>
            <person name="Sisk P."/>
            <person name="Stolte C."/>
            <person name="Sykes S."/>
            <person name="Walk T."/>
            <person name="White J."/>
            <person name="Yandava C."/>
            <person name="Haas B."/>
            <person name="Henn M.R."/>
            <person name="Nusbaum C."/>
            <person name="Birren B."/>
        </authorList>
    </citation>
    <scope>NUCLEOTIDE SEQUENCE [LARGE SCALE GENOMIC DNA]</scope>
    <source>
        <strain evidence="3">NA</strain>
    </source>
</reference>
<sequence>ARTYEQFNVFHRELLKRRDELIVKIQDTQSTLSDLDTATLMRAFSWMAVMLLGLNFGAFLGGILFSSLLEFFISGADAALLAYFVLPLSAYYFLHLPLAMNDDLLRRHMLFFFATF</sequence>
<proteinExistence type="predicted"/>
<keyword evidence="1" id="KW-0812">Transmembrane</keyword>
<dbReference type="InterPro" id="IPR008574">
    <property type="entry name" value="Nematodes_ZYG-11_interact"/>
</dbReference>
<dbReference type="AlphaFoldDB" id="J9EAD9"/>
<dbReference type="Proteomes" id="UP000004810">
    <property type="component" value="Unassembled WGS sequence"/>
</dbReference>
<evidence type="ECO:0000313" key="2">
    <source>
        <dbReference type="EMBL" id="EJW72354.1"/>
    </source>
</evidence>
<feature type="transmembrane region" description="Helical" evidence="1">
    <location>
        <begin position="43"/>
        <end position="65"/>
    </location>
</feature>
<organism evidence="2 3">
    <name type="scientific">Wuchereria bancrofti</name>
    <dbReference type="NCBI Taxonomy" id="6293"/>
    <lineage>
        <taxon>Eukaryota</taxon>
        <taxon>Metazoa</taxon>
        <taxon>Ecdysozoa</taxon>
        <taxon>Nematoda</taxon>
        <taxon>Chromadorea</taxon>
        <taxon>Rhabditida</taxon>
        <taxon>Spirurina</taxon>
        <taxon>Spiruromorpha</taxon>
        <taxon>Filarioidea</taxon>
        <taxon>Onchocercidae</taxon>
        <taxon>Wuchereria</taxon>
    </lineage>
</organism>
<evidence type="ECO:0000256" key="1">
    <source>
        <dbReference type="SAM" id="Phobius"/>
    </source>
</evidence>
<protein>
    <submittedName>
        <fullName evidence="2">Uncharacterized protein</fullName>
    </submittedName>
</protein>
<accession>J9EAD9</accession>
<keyword evidence="1" id="KW-0472">Membrane</keyword>
<name>J9EAD9_WUCBA</name>
<comment type="caution">
    <text evidence="2">The sequence shown here is derived from an EMBL/GenBank/DDBJ whole genome shotgun (WGS) entry which is preliminary data.</text>
</comment>